<dbReference type="AlphaFoldDB" id="A0A8X7BQ33"/>
<comment type="caution">
    <text evidence="1">The sequence shown here is derived from an EMBL/GenBank/DDBJ whole genome shotgun (WGS) entry which is preliminary data.</text>
</comment>
<keyword evidence="2" id="KW-1185">Reference proteome</keyword>
<organism evidence="1 2">
    <name type="scientific">Trichonephila inaurata madagascariensis</name>
    <dbReference type="NCBI Taxonomy" id="2747483"/>
    <lineage>
        <taxon>Eukaryota</taxon>
        <taxon>Metazoa</taxon>
        <taxon>Ecdysozoa</taxon>
        <taxon>Arthropoda</taxon>
        <taxon>Chelicerata</taxon>
        <taxon>Arachnida</taxon>
        <taxon>Araneae</taxon>
        <taxon>Araneomorphae</taxon>
        <taxon>Entelegynae</taxon>
        <taxon>Araneoidea</taxon>
        <taxon>Nephilidae</taxon>
        <taxon>Trichonephila</taxon>
        <taxon>Trichonephila inaurata</taxon>
    </lineage>
</organism>
<evidence type="ECO:0000313" key="2">
    <source>
        <dbReference type="Proteomes" id="UP000886998"/>
    </source>
</evidence>
<name>A0A8X7BQ33_9ARAC</name>
<reference evidence="1" key="1">
    <citation type="submission" date="2020-08" db="EMBL/GenBank/DDBJ databases">
        <title>Multicomponent nature underlies the extraordinary mechanical properties of spider dragline silk.</title>
        <authorList>
            <person name="Kono N."/>
            <person name="Nakamura H."/>
            <person name="Mori M."/>
            <person name="Yoshida Y."/>
            <person name="Ohtoshi R."/>
            <person name="Malay A.D."/>
            <person name="Moran D.A.P."/>
            <person name="Tomita M."/>
            <person name="Numata K."/>
            <person name="Arakawa K."/>
        </authorList>
    </citation>
    <scope>NUCLEOTIDE SEQUENCE</scope>
</reference>
<evidence type="ECO:0000313" key="1">
    <source>
        <dbReference type="EMBL" id="GFY39183.1"/>
    </source>
</evidence>
<dbReference type="EMBL" id="BMAV01001244">
    <property type="protein sequence ID" value="GFY39183.1"/>
    <property type="molecule type" value="Genomic_DNA"/>
</dbReference>
<dbReference type="Proteomes" id="UP000886998">
    <property type="component" value="Unassembled WGS sequence"/>
</dbReference>
<gene>
    <name evidence="1" type="ORF">TNIN_499131</name>
</gene>
<protein>
    <submittedName>
        <fullName evidence="1">Uncharacterized protein</fullName>
    </submittedName>
</protein>
<proteinExistence type="predicted"/>
<accession>A0A8X7BQ33</accession>
<sequence>MIDDLEAAIHEVPGMFCLFFADDGVIWAMSSNILFLEDALNSPTWANTNKKEVNVEKNVPTLPSVYKAASFQRYLNRYLCPTRR</sequence>